<dbReference type="GeneID" id="5036521"/>
<evidence type="ECO:0000313" key="2">
    <source>
        <dbReference type="EMBL" id="CAK83339.1"/>
    </source>
</evidence>
<reference evidence="2 3" key="1">
    <citation type="journal article" date="2006" name="Nature">
        <title>Global trends of whole-genome duplications revealed by the ciliate Paramecium tetraurelia.</title>
        <authorList>
            <consortium name="Genoscope"/>
            <person name="Aury J.-M."/>
            <person name="Jaillon O."/>
            <person name="Duret L."/>
            <person name="Noel B."/>
            <person name="Jubin C."/>
            <person name="Porcel B.M."/>
            <person name="Segurens B."/>
            <person name="Daubin V."/>
            <person name="Anthouard V."/>
            <person name="Aiach N."/>
            <person name="Arnaiz O."/>
            <person name="Billaut A."/>
            <person name="Beisson J."/>
            <person name="Blanc I."/>
            <person name="Bouhouche K."/>
            <person name="Camara F."/>
            <person name="Duharcourt S."/>
            <person name="Guigo R."/>
            <person name="Gogendeau D."/>
            <person name="Katinka M."/>
            <person name="Keller A.-M."/>
            <person name="Kissmehl R."/>
            <person name="Klotz C."/>
            <person name="Koll F."/>
            <person name="Le Moue A."/>
            <person name="Lepere C."/>
            <person name="Malinsky S."/>
            <person name="Nowacki M."/>
            <person name="Nowak J.K."/>
            <person name="Plattner H."/>
            <person name="Poulain J."/>
            <person name="Ruiz F."/>
            <person name="Serrano V."/>
            <person name="Zagulski M."/>
            <person name="Dessen P."/>
            <person name="Betermier M."/>
            <person name="Weissenbach J."/>
            <person name="Scarpelli C."/>
            <person name="Schachter V."/>
            <person name="Sperling L."/>
            <person name="Meyer E."/>
            <person name="Cohen J."/>
            <person name="Wincker P."/>
        </authorList>
    </citation>
    <scope>NUCLEOTIDE SEQUENCE [LARGE SCALE GENOMIC DNA]</scope>
    <source>
        <strain evidence="2 3">Stock d4-2</strain>
    </source>
</reference>
<organism evidence="2 3">
    <name type="scientific">Paramecium tetraurelia</name>
    <dbReference type="NCBI Taxonomy" id="5888"/>
    <lineage>
        <taxon>Eukaryota</taxon>
        <taxon>Sar</taxon>
        <taxon>Alveolata</taxon>
        <taxon>Ciliophora</taxon>
        <taxon>Intramacronucleata</taxon>
        <taxon>Oligohymenophorea</taxon>
        <taxon>Peniculida</taxon>
        <taxon>Parameciidae</taxon>
        <taxon>Paramecium</taxon>
    </lineage>
</organism>
<dbReference type="KEGG" id="ptm:GSPATT00017683001"/>
<protein>
    <recommendedName>
        <fullName evidence="4">Transmembrane protein</fullName>
    </recommendedName>
</protein>
<dbReference type="InParanoid" id="A0DJX2"/>
<keyword evidence="1" id="KW-0472">Membrane</keyword>
<dbReference type="RefSeq" id="XP_001450736.1">
    <property type="nucleotide sequence ID" value="XM_001450699.1"/>
</dbReference>
<evidence type="ECO:0000313" key="3">
    <source>
        <dbReference type="Proteomes" id="UP000000600"/>
    </source>
</evidence>
<dbReference type="OrthoDB" id="288999at2759"/>
<sequence length="221" mass="26818">MKYFFLVNLKLSYMELSRSQIYLIYWLVLKGIISQDNYIGRMDIRINLSSIYICSIYIVISLLIHIFQDYIRECNYQIQLCLYQVLIKLRGSVFKKQNQKSCIQTAINDGREYFPKTLYIMLISMSVKFTPVDFYYKRGFQFFHRISRYNVIILIYMNHSATFQFFIQKEYQQMCQMKQTKSLSNFIYEVSIQQDQFKRTINQLITKNNLQQSFSLRQQYL</sequence>
<feature type="transmembrane region" description="Helical" evidence="1">
    <location>
        <begin position="46"/>
        <end position="67"/>
    </location>
</feature>
<gene>
    <name evidence="2" type="ORF">GSPATT00017683001</name>
</gene>
<evidence type="ECO:0000256" key="1">
    <source>
        <dbReference type="SAM" id="Phobius"/>
    </source>
</evidence>
<dbReference type="EMBL" id="CT868463">
    <property type="protein sequence ID" value="CAK83339.1"/>
    <property type="molecule type" value="Genomic_DNA"/>
</dbReference>
<dbReference type="Proteomes" id="UP000000600">
    <property type="component" value="Unassembled WGS sequence"/>
</dbReference>
<proteinExistence type="predicted"/>
<accession>A0DJX2</accession>
<evidence type="ECO:0008006" key="4">
    <source>
        <dbReference type="Google" id="ProtNLM"/>
    </source>
</evidence>
<keyword evidence="1" id="KW-0812">Transmembrane</keyword>
<name>A0DJX2_PARTE</name>
<dbReference type="AlphaFoldDB" id="A0DJX2"/>
<dbReference type="HOGENOM" id="CLU_1252774_0_0_1"/>
<keyword evidence="3" id="KW-1185">Reference proteome</keyword>
<keyword evidence="1" id="KW-1133">Transmembrane helix</keyword>